<feature type="domain" description="HTH rpiR-type" evidence="1">
    <location>
        <begin position="1"/>
        <end position="72"/>
    </location>
</feature>
<dbReference type="RefSeq" id="WP_264851133.1">
    <property type="nucleotide sequence ID" value="NZ_BRXR01000001.1"/>
</dbReference>
<dbReference type="PROSITE" id="PS51071">
    <property type="entry name" value="HTH_RPIR"/>
    <property type="match status" value="1"/>
</dbReference>
<keyword evidence="3" id="KW-1185">Reference proteome</keyword>
<dbReference type="Proteomes" id="UP001208567">
    <property type="component" value="Unassembled WGS sequence"/>
</dbReference>
<dbReference type="InterPro" id="IPR009057">
    <property type="entry name" value="Homeodomain-like_sf"/>
</dbReference>
<dbReference type="PANTHER" id="PTHR30514:SF1">
    <property type="entry name" value="HTH-TYPE TRANSCRIPTIONAL REGULATOR HEXR-RELATED"/>
    <property type="match status" value="1"/>
</dbReference>
<dbReference type="EMBL" id="BRXR01000001">
    <property type="protein sequence ID" value="GLC31809.1"/>
    <property type="molecule type" value="Genomic_DNA"/>
</dbReference>
<dbReference type="SUPFAM" id="SSF46689">
    <property type="entry name" value="Homeodomain-like"/>
    <property type="match status" value="1"/>
</dbReference>
<sequence>MINVNINKLNPLEMQIYEKLQAFSKDNPPITINQAAEVCECSVSKISKFVKKLGFNNYKQYIDFLYGKEIVHKKPYEELERLKKFIDDFDEAIVDEFIEIMNSHEKIVFFGYGPSFICTQYFEYKLRMATNKFVIAVQDEISAENLLDENSLLVIFSATGKFRSFEEIHNFSKEKKNDILLIVEEYNAELLSSFDKIFWLSKYPQPEDLKPYEKSRTVFFIFIEEVIQRIISNNKQEKINQQNQLEAEKE</sequence>
<organism evidence="2 3">
    <name type="scientific">Clostridium omnivorum</name>
    <dbReference type="NCBI Taxonomy" id="1604902"/>
    <lineage>
        <taxon>Bacteria</taxon>
        <taxon>Bacillati</taxon>
        <taxon>Bacillota</taxon>
        <taxon>Clostridia</taxon>
        <taxon>Eubacteriales</taxon>
        <taxon>Clostridiaceae</taxon>
        <taxon>Clostridium</taxon>
    </lineage>
</organism>
<dbReference type="Pfam" id="PF01380">
    <property type="entry name" value="SIS"/>
    <property type="match status" value="1"/>
</dbReference>
<name>A0ABQ5N9N4_9CLOT</name>
<proteinExistence type="predicted"/>
<dbReference type="InterPro" id="IPR036388">
    <property type="entry name" value="WH-like_DNA-bd_sf"/>
</dbReference>
<evidence type="ECO:0000259" key="1">
    <source>
        <dbReference type="PROSITE" id="PS51071"/>
    </source>
</evidence>
<protein>
    <recommendedName>
        <fullName evidence="1">HTH rpiR-type domain-containing protein</fullName>
    </recommendedName>
</protein>
<dbReference type="InterPro" id="IPR001347">
    <property type="entry name" value="SIS_dom"/>
</dbReference>
<dbReference type="SUPFAM" id="SSF53697">
    <property type="entry name" value="SIS domain"/>
    <property type="match status" value="1"/>
</dbReference>
<gene>
    <name evidence="2" type="ORF">bsdE14_32190</name>
</gene>
<dbReference type="Gene3D" id="1.10.10.10">
    <property type="entry name" value="Winged helix-like DNA-binding domain superfamily/Winged helix DNA-binding domain"/>
    <property type="match status" value="1"/>
</dbReference>
<dbReference type="InterPro" id="IPR000281">
    <property type="entry name" value="HTH_RpiR"/>
</dbReference>
<reference evidence="2 3" key="1">
    <citation type="journal article" date="2024" name="Int. J. Syst. Evol. Microbiol.">
        <title>Clostridium omnivorum sp. nov., isolated from anoxic soil under the treatment of reductive soil disinfestation.</title>
        <authorList>
            <person name="Ueki A."/>
            <person name="Tonouchi A."/>
            <person name="Kaku N."/>
            <person name="Honma S."/>
            <person name="Ueki K."/>
        </authorList>
    </citation>
    <scope>NUCLEOTIDE SEQUENCE [LARGE SCALE GENOMIC DNA]</scope>
    <source>
        <strain evidence="2 3">E14</strain>
    </source>
</reference>
<evidence type="ECO:0000313" key="3">
    <source>
        <dbReference type="Proteomes" id="UP001208567"/>
    </source>
</evidence>
<evidence type="ECO:0000313" key="2">
    <source>
        <dbReference type="EMBL" id="GLC31809.1"/>
    </source>
</evidence>
<dbReference type="Gene3D" id="3.40.50.10490">
    <property type="entry name" value="Glucose-6-phosphate isomerase like protein, domain 1"/>
    <property type="match status" value="1"/>
</dbReference>
<dbReference type="InterPro" id="IPR047640">
    <property type="entry name" value="RpiR-like"/>
</dbReference>
<comment type="caution">
    <text evidence="2">The sequence shown here is derived from an EMBL/GenBank/DDBJ whole genome shotgun (WGS) entry which is preliminary data.</text>
</comment>
<accession>A0ABQ5N9N4</accession>
<dbReference type="PANTHER" id="PTHR30514">
    <property type="entry name" value="GLUCOKINASE"/>
    <property type="match status" value="1"/>
</dbReference>
<dbReference type="InterPro" id="IPR046348">
    <property type="entry name" value="SIS_dom_sf"/>
</dbReference>